<protein>
    <submittedName>
        <fullName evidence="5">Radical SAM superfamily protein</fullName>
    </submittedName>
</protein>
<keyword evidence="3" id="KW-0411">Iron-sulfur</keyword>
<dbReference type="GO" id="GO:0051536">
    <property type="term" value="F:iron-sulfur cluster binding"/>
    <property type="evidence" value="ECO:0007669"/>
    <property type="project" value="UniProtKB-KW"/>
</dbReference>
<dbReference type="Pfam" id="PF04055">
    <property type="entry name" value="Radical_SAM"/>
    <property type="match status" value="1"/>
</dbReference>
<dbReference type="PANTHER" id="PTHR43432:SF3">
    <property type="entry name" value="SLR0285 PROTEIN"/>
    <property type="match status" value="1"/>
</dbReference>
<evidence type="ECO:0000256" key="3">
    <source>
        <dbReference type="ARBA" id="ARBA00023014"/>
    </source>
</evidence>
<evidence type="ECO:0000256" key="2">
    <source>
        <dbReference type="ARBA" id="ARBA00023004"/>
    </source>
</evidence>
<dbReference type="GO" id="GO:0046872">
    <property type="term" value="F:metal ion binding"/>
    <property type="evidence" value="ECO:0007669"/>
    <property type="project" value="UniProtKB-KW"/>
</dbReference>
<evidence type="ECO:0000256" key="1">
    <source>
        <dbReference type="ARBA" id="ARBA00022723"/>
    </source>
</evidence>
<dbReference type="Gene3D" id="3.80.30.30">
    <property type="match status" value="1"/>
</dbReference>
<dbReference type="EMBL" id="CACRSQ010000007">
    <property type="protein sequence ID" value="VYT23597.1"/>
    <property type="molecule type" value="Genomic_DNA"/>
</dbReference>
<dbReference type="SUPFAM" id="SSF102114">
    <property type="entry name" value="Radical SAM enzymes"/>
    <property type="match status" value="1"/>
</dbReference>
<dbReference type="PANTHER" id="PTHR43432">
    <property type="entry name" value="SLR0285 PROTEIN"/>
    <property type="match status" value="1"/>
</dbReference>
<accession>A0A6N2V1Y5</accession>
<dbReference type="CDD" id="cd01335">
    <property type="entry name" value="Radical_SAM"/>
    <property type="match status" value="1"/>
</dbReference>
<dbReference type="SFLD" id="SFLDS00029">
    <property type="entry name" value="Radical_SAM"/>
    <property type="match status" value="1"/>
</dbReference>
<evidence type="ECO:0000313" key="5">
    <source>
        <dbReference type="EMBL" id="VYT23597.1"/>
    </source>
</evidence>
<dbReference type="InterPro" id="IPR040086">
    <property type="entry name" value="MJ0683-like"/>
</dbReference>
<keyword evidence="2" id="KW-0408">Iron</keyword>
<name>A0A6N2V1Y5_9FIRM</name>
<keyword evidence="1" id="KW-0479">Metal-binding</keyword>
<dbReference type="AlphaFoldDB" id="A0A6N2V1Y5"/>
<gene>
    <name evidence="5" type="ORF">ACLFYP115_02192</name>
</gene>
<dbReference type="GO" id="GO:0003824">
    <property type="term" value="F:catalytic activity"/>
    <property type="evidence" value="ECO:0007669"/>
    <property type="project" value="InterPro"/>
</dbReference>
<dbReference type="SFLD" id="SFLDG01084">
    <property type="entry name" value="Uncharacterised_Radical_SAM_Su"/>
    <property type="match status" value="1"/>
</dbReference>
<sequence>MKRRGGIGSEYKSFYKKVRGNEGDKCKYSVRLDTYGCGCQHDCDYCYARSLLSFRGFWNPSAPSIADIDKIKRKIRKIPPGTILRMGGMTDCFQPFEAEHHVTYETICEMNRCGVGYLIVTKSHLIAQPEYLEILDKDLAHIQITVTTLDDNKALTYEKASIPSKRVEAIKKLQSAGYDVSIRLSPLIEDFMDFDSLNSLGINRCVVEFLRVNSWIKSWLHDVDFSGYRLKQGGYCHLPLEKKMEIIKKIRIPEITVCEDVTEHYEYWRDNFNPNKDDCCNLRLHNG</sequence>
<feature type="domain" description="Radical SAM core" evidence="4">
    <location>
        <begin position="36"/>
        <end position="183"/>
    </location>
</feature>
<evidence type="ECO:0000259" key="4">
    <source>
        <dbReference type="Pfam" id="PF04055"/>
    </source>
</evidence>
<organism evidence="5">
    <name type="scientific">Anaerostipes caccae</name>
    <dbReference type="NCBI Taxonomy" id="105841"/>
    <lineage>
        <taxon>Bacteria</taxon>
        <taxon>Bacillati</taxon>
        <taxon>Bacillota</taxon>
        <taxon>Clostridia</taxon>
        <taxon>Lachnospirales</taxon>
        <taxon>Lachnospiraceae</taxon>
        <taxon>Anaerostipes</taxon>
    </lineage>
</organism>
<dbReference type="RefSeq" id="WP_173794383.1">
    <property type="nucleotide sequence ID" value="NZ_CACRSQ010000007.1"/>
</dbReference>
<dbReference type="InterPro" id="IPR058240">
    <property type="entry name" value="rSAM_sf"/>
</dbReference>
<reference evidence="5" key="1">
    <citation type="submission" date="2019-11" db="EMBL/GenBank/DDBJ databases">
        <authorList>
            <person name="Feng L."/>
        </authorList>
    </citation>
    <scope>NUCLEOTIDE SEQUENCE</scope>
    <source>
        <strain evidence="5">AcaccaeLFYP115</strain>
    </source>
</reference>
<dbReference type="InterPro" id="IPR007197">
    <property type="entry name" value="rSAM"/>
</dbReference>
<proteinExistence type="predicted"/>